<comment type="caution">
    <text evidence="3">The sequence shown here is derived from an EMBL/GenBank/DDBJ whole genome shotgun (WGS) entry which is preliminary data.</text>
</comment>
<protein>
    <submittedName>
        <fullName evidence="3">HSP70</fullName>
    </submittedName>
</protein>
<dbReference type="EMBL" id="JAOPGA020000836">
    <property type="protein sequence ID" value="KAL0482271.1"/>
    <property type="molecule type" value="Genomic_DNA"/>
</dbReference>
<evidence type="ECO:0000256" key="2">
    <source>
        <dbReference type="ARBA" id="ARBA00022840"/>
    </source>
</evidence>
<dbReference type="GO" id="GO:0005524">
    <property type="term" value="F:ATP binding"/>
    <property type="evidence" value="ECO:0007669"/>
    <property type="project" value="UniProtKB-KW"/>
</dbReference>
<dbReference type="PANTHER" id="PTHR14187:SF5">
    <property type="entry name" value="HEAT SHOCK 70 KDA PROTEIN 12A"/>
    <property type="match status" value="1"/>
</dbReference>
<keyword evidence="4" id="KW-1185">Reference proteome</keyword>
<evidence type="ECO:0000313" key="4">
    <source>
        <dbReference type="Proteomes" id="UP001431209"/>
    </source>
</evidence>
<keyword evidence="2" id="KW-0067">ATP-binding</keyword>
<dbReference type="SUPFAM" id="SSF52317">
    <property type="entry name" value="Class I glutamine amidotransferase-like"/>
    <property type="match status" value="1"/>
</dbReference>
<reference evidence="3 4" key="1">
    <citation type="submission" date="2024-03" db="EMBL/GenBank/DDBJ databases">
        <title>The Acrasis kona genome and developmental transcriptomes reveal deep origins of eukaryotic multicellular pathways.</title>
        <authorList>
            <person name="Sheikh S."/>
            <person name="Fu C.-J."/>
            <person name="Brown M.W."/>
            <person name="Baldauf S.L."/>
        </authorList>
    </citation>
    <scope>NUCLEOTIDE SEQUENCE [LARGE SCALE GENOMIC DNA]</scope>
    <source>
        <strain evidence="3 4">ATCC MYA-3509</strain>
    </source>
</reference>
<keyword evidence="1" id="KW-0547">Nucleotide-binding</keyword>
<evidence type="ECO:0000256" key="1">
    <source>
        <dbReference type="ARBA" id="ARBA00022741"/>
    </source>
</evidence>
<dbReference type="Proteomes" id="UP001431209">
    <property type="component" value="Unassembled WGS sequence"/>
</dbReference>
<dbReference type="InterPro" id="IPR029062">
    <property type="entry name" value="Class_I_gatase-like"/>
</dbReference>
<dbReference type="InterPro" id="IPR043129">
    <property type="entry name" value="ATPase_NBD"/>
</dbReference>
<dbReference type="Gene3D" id="3.30.420.40">
    <property type="match status" value="2"/>
</dbReference>
<gene>
    <name evidence="3" type="ORF">AKO1_011109</name>
</gene>
<dbReference type="SUPFAM" id="SSF53067">
    <property type="entry name" value="Actin-like ATPase domain"/>
    <property type="match status" value="2"/>
</dbReference>
<proteinExistence type="predicted"/>
<accession>A0AAW2Z084</accession>
<dbReference type="InterPro" id="IPR013126">
    <property type="entry name" value="Hsp_70_fam"/>
</dbReference>
<dbReference type="Pfam" id="PF00012">
    <property type="entry name" value="HSP70"/>
    <property type="match status" value="1"/>
</dbReference>
<dbReference type="Gene3D" id="3.90.640.10">
    <property type="entry name" value="Actin, Chain A, domain 4"/>
    <property type="match status" value="1"/>
</dbReference>
<dbReference type="GO" id="GO:0140662">
    <property type="term" value="F:ATP-dependent protein folding chaperone"/>
    <property type="evidence" value="ECO:0007669"/>
    <property type="project" value="InterPro"/>
</dbReference>
<dbReference type="AlphaFoldDB" id="A0AAW2Z084"/>
<organism evidence="3 4">
    <name type="scientific">Acrasis kona</name>
    <dbReference type="NCBI Taxonomy" id="1008807"/>
    <lineage>
        <taxon>Eukaryota</taxon>
        <taxon>Discoba</taxon>
        <taxon>Heterolobosea</taxon>
        <taxon>Tetramitia</taxon>
        <taxon>Eutetramitia</taxon>
        <taxon>Acrasidae</taxon>
        <taxon>Acrasis</taxon>
    </lineage>
</organism>
<evidence type="ECO:0000313" key="3">
    <source>
        <dbReference type="EMBL" id="KAL0482271.1"/>
    </source>
</evidence>
<dbReference type="PANTHER" id="PTHR14187">
    <property type="entry name" value="ALPHA KINASE/ELONGATION FACTOR 2 KINASE"/>
    <property type="match status" value="1"/>
</dbReference>
<sequence length="847" mass="95701">MSTGYLLIQKKAVISVDFGTSRSGFSVIFLDDKKKSTHKELQWEASESRYCKNLTQILYDKTTKKPVTWGYAALRTMAEQFDTDSDSTEGQYHLFKYFKLGLQKDCKQVEDESGQIKKPVMDVIHDYLSFLFDKIKDFYNRATNRKLNVAEITWCFTIPAIWDDKEKEAMRVAAKKVGMIGRNASDDDFKIVLEPEAAAVYCLEYMKNNSNKSLRNGDTFVVVDAGGGTIDLTTYVVESGRIKEQTRGSGDKLGSSFLDDAFWALLEQRFGKDLMNNFKKDAPFDHHLLMCEWEKEKCKVKNYVKQLQVRVPGVLGGLLLSCNVDRKLFNKVNYTIILSGEDIKEIFSPIVHGILDLISKQLEEMQVSNGGTKANFIFIVGGFGGSEVLHDQICNAFATRLNNGIEGVIRPSAPSEAIIDGAALLGLDDSLIKSRKMRRSYGVKSIQKFDPQKHDTKNKKRYRHRDGEWSENCFETFVVAGQEVEFNQVITKEFNAYTATQKCMQVEIYTSLFCDLVYINEKETEKVGTLIIRMDDLTGGIDRVVQLRMYFGRANVKIEAYELTTNKKYDASIRYESDLFEYDGVQPIVENLTAEVRSFGSRYAGRSLIPDANEFDKFNNPMGAKYDLAEDGAFKGFKVIIGEFYPSEIQKNAGPMLTKKGFEWYATNNEVEFVNKLNDYDIAWVISYFKKESTCAVADALVQFSKQGKGVLVWADNVPYFAHANGFLSSIFGLQLIGNTLGCKVLSLSDNPRETGTFLKNHYITTGVGHLYEGETICYPDKSHLELNILATSTDGNPVVLYSEKTNTRGRIVVDCGFTKLFCNWDTAGTGRYIANATCWITGVEFE</sequence>
<dbReference type="CDD" id="cd10229">
    <property type="entry name" value="ASKHA_NBD_HSP70_HSPA12"/>
    <property type="match status" value="1"/>
</dbReference>
<name>A0AAW2Z084_9EUKA</name>